<evidence type="ECO:0000313" key="2">
    <source>
        <dbReference type="EMBL" id="KAF2433742.1"/>
    </source>
</evidence>
<evidence type="ECO:0000313" key="3">
    <source>
        <dbReference type="Proteomes" id="UP000800235"/>
    </source>
</evidence>
<proteinExistence type="predicted"/>
<evidence type="ECO:0000259" key="1">
    <source>
        <dbReference type="Pfam" id="PF01636"/>
    </source>
</evidence>
<sequence length="362" mass="41214">MYLYLIRISSYKEVRLLEYSWEHAIAEFLTQTCTTRSVCESKALELVGGKIRPVEVQGVCSYTVYAGPKLEHVVQFRLESLKLDPKTATLARQVYGSLAPSVQFHGVLEGEGDEAEKEPLLVYVMDRMRGISHLDFILTYGFPENSESNFASRKNLMTDIARFMALLWKAPQQVSSEYRETLCQKYTSELQLLLSSLPEHLRHTVQRCLDQLDSVLSLPMVLLHRDFGTSNILVEDKSCHLTGVIDWAEAEICPFGQNLHSLEAFTGTLRLGNGWKHYEDYKDLQVIFWDTFSDEIGGEWCLETKRAIEISRVMGLLLSQGFTTRLVNSAPPTPICDDERGHYNMLFLDGLLINPATKFVEL</sequence>
<reference evidence="2" key="1">
    <citation type="journal article" date="2020" name="Stud. Mycol.">
        <title>101 Dothideomycetes genomes: a test case for predicting lifestyles and emergence of pathogens.</title>
        <authorList>
            <person name="Haridas S."/>
            <person name="Albert R."/>
            <person name="Binder M."/>
            <person name="Bloem J."/>
            <person name="Labutti K."/>
            <person name="Salamov A."/>
            <person name="Andreopoulos B."/>
            <person name="Baker S."/>
            <person name="Barry K."/>
            <person name="Bills G."/>
            <person name="Bluhm B."/>
            <person name="Cannon C."/>
            <person name="Castanera R."/>
            <person name="Culley D."/>
            <person name="Daum C."/>
            <person name="Ezra D."/>
            <person name="Gonzalez J."/>
            <person name="Henrissat B."/>
            <person name="Kuo A."/>
            <person name="Liang C."/>
            <person name="Lipzen A."/>
            <person name="Lutzoni F."/>
            <person name="Magnuson J."/>
            <person name="Mondo S."/>
            <person name="Nolan M."/>
            <person name="Ohm R."/>
            <person name="Pangilinan J."/>
            <person name="Park H.-J."/>
            <person name="Ramirez L."/>
            <person name="Alfaro M."/>
            <person name="Sun H."/>
            <person name="Tritt A."/>
            <person name="Yoshinaga Y."/>
            <person name="Zwiers L.-H."/>
            <person name="Turgeon B."/>
            <person name="Goodwin S."/>
            <person name="Spatafora J."/>
            <person name="Crous P."/>
            <person name="Grigoriev I."/>
        </authorList>
    </citation>
    <scope>NUCLEOTIDE SEQUENCE</scope>
    <source>
        <strain evidence="2">CBS 130266</strain>
    </source>
</reference>
<name>A0A9P4NY29_9PEZI</name>
<dbReference type="PANTHER" id="PTHR21310:SF59">
    <property type="entry name" value="AMINOGLYCOSIDE PHOSPHOTRANSFERASE DOMAIN-CONTAINING PROTEIN"/>
    <property type="match status" value="1"/>
</dbReference>
<dbReference type="InterPro" id="IPR011009">
    <property type="entry name" value="Kinase-like_dom_sf"/>
</dbReference>
<feature type="domain" description="Aminoglycoside phosphotransferase" evidence="1">
    <location>
        <begin position="112"/>
        <end position="254"/>
    </location>
</feature>
<keyword evidence="3" id="KW-1185">Reference proteome</keyword>
<dbReference type="InterPro" id="IPR051678">
    <property type="entry name" value="AGP_Transferase"/>
</dbReference>
<accession>A0A9P4NY29</accession>
<dbReference type="PANTHER" id="PTHR21310">
    <property type="entry name" value="AMINOGLYCOSIDE PHOSPHOTRANSFERASE-RELATED-RELATED"/>
    <property type="match status" value="1"/>
</dbReference>
<dbReference type="Gene3D" id="3.90.1200.10">
    <property type="match status" value="1"/>
</dbReference>
<dbReference type="OrthoDB" id="5598852at2759"/>
<dbReference type="SUPFAM" id="SSF56112">
    <property type="entry name" value="Protein kinase-like (PK-like)"/>
    <property type="match status" value="1"/>
</dbReference>
<gene>
    <name evidence="2" type="ORF">EJ08DRAFT_706182</name>
</gene>
<protein>
    <recommendedName>
        <fullName evidence="1">Aminoglycoside phosphotransferase domain-containing protein</fullName>
    </recommendedName>
</protein>
<organism evidence="2 3">
    <name type="scientific">Tothia fuscella</name>
    <dbReference type="NCBI Taxonomy" id="1048955"/>
    <lineage>
        <taxon>Eukaryota</taxon>
        <taxon>Fungi</taxon>
        <taxon>Dikarya</taxon>
        <taxon>Ascomycota</taxon>
        <taxon>Pezizomycotina</taxon>
        <taxon>Dothideomycetes</taxon>
        <taxon>Pleosporomycetidae</taxon>
        <taxon>Venturiales</taxon>
        <taxon>Cylindrosympodiaceae</taxon>
        <taxon>Tothia</taxon>
    </lineage>
</organism>
<dbReference type="EMBL" id="MU007019">
    <property type="protein sequence ID" value="KAF2433742.1"/>
    <property type="molecule type" value="Genomic_DNA"/>
</dbReference>
<dbReference type="InterPro" id="IPR002575">
    <property type="entry name" value="Aminoglycoside_PTrfase"/>
</dbReference>
<comment type="caution">
    <text evidence="2">The sequence shown here is derived from an EMBL/GenBank/DDBJ whole genome shotgun (WGS) entry which is preliminary data.</text>
</comment>
<dbReference type="Proteomes" id="UP000800235">
    <property type="component" value="Unassembled WGS sequence"/>
</dbReference>
<dbReference type="Pfam" id="PF01636">
    <property type="entry name" value="APH"/>
    <property type="match status" value="1"/>
</dbReference>
<dbReference type="AlphaFoldDB" id="A0A9P4NY29"/>